<reference evidence="1 2" key="1">
    <citation type="submission" date="2018-05" db="EMBL/GenBank/DDBJ databases">
        <title>Genomic Encyclopedia of Type Strains, Phase IV (KMG-IV): sequencing the most valuable type-strain genomes for metagenomic binning, comparative biology and taxonomic classification.</title>
        <authorList>
            <person name="Goeker M."/>
        </authorList>
    </citation>
    <scope>NUCLEOTIDE SEQUENCE [LARGE SCALE GENOMIC DNA]</scope>
    <source>
        <strain evidence="1 2">DSM 28556</strain>
    </source>
</reference>
<dbReference type="EMBL" id="QJJQ01000001">
    <property type="protein sequence ID" value="PXW90574.1"/>
    <property type="molecule type" value="Genomic_DNA"/>
</dbReference>
<evidence type="ECO:0000313" key="1">
    <source>
        <dbReference type="EMBL" id="PXW90574.1"/>
    </source>
</evidence>
<sequence length="72" mass="8293">MANEMHTISKSVTVIYRRDEFRAFEWDVVKMNESALVLTPYVLADLQGQGSQIEQVTIKHVKTGEIRQVEID</sequence>
<proteinExistence type="predicted"/>
<organism evidence="1 2">
    <name type="scientific">Pseudogracilibacillus auburnensis</name>
    <dbReference type="NCBI Taxonomy" id="1494959"/>
    <lineage>
        <taxon>Bacteria</taxon>
        <taxon>Bacillati</taxon>
        <taxon>Bacillota</taxon>
        <taxon>Bacilli</taxon>
        <taxon>Bacillales</taxon>
        <taxon>Bacillaceae</taxon>
        <taxon>Pseudogracilibacillus</taxon>
    </lineage>
</organism>
<comment type="caution">
    <text evidence="1">The sequence shown here is derived from an EMBL/GenBank/DDBJ whole genome shotgun (WGS) entry which is preliminary data.</text>
</comment>
<dbReference type="AlphaFoldDB" id="A0A2V3WBP8"/>
<dbReference type="InterPro" id="IPR036188">
    <property type="entry name" value="FAD/NAD-bd_sf"/>
</dbReference>
<dbReference type="OrthoDB" id="9806179at2"/>
<evidence type="ECO:0000313" key="2">
    <source>
        <dbReference type="Proteomes" id="UP000247978"/>
    </source>
</evidence>
<dbReference type="Proteomes" id="UP000247978">
    <property type="component" value="Unassembled WGS sequence"/>
</dbReference>
<gene>
    <name evidence="1" type="ORF">DFR56_101486</name>
</gene>
<dbReference type="Gene3D" id="3.50.50.60">
    <property type="entry name" value="FAD/NAD(P)-binding domain"/>
    <property type="match status" value="1"/>
</dbReference>
<accession>A0A2V3WBP8</accession>
<keyword evidence="2" id="KW-1185">Reference proteome</keyword>
<dbReference type="RefSeq" id="WP_146214232.1">
    <property type="nucleotide sequence ID" value="NZ_JADIJL010000001.1"/>
</dbReference>
<protein>
    <submittedName>
        <fullName evidence="1">Uncharacterized protein</fullName>
    </submittedName>
</protein>
<name>A0A2V3WBP8_9BACI</name>